<dbReference type="STRING" id="376427.SAMN04487954_103183"/>
<sequence>MTRSRHSKKEVEAALVYAEAHGWRVEPASGHAWGRLYCPYNDTECRCGEFCIVSVWSTPKNPANHARQLRRVVDNCTGGPSSEEDDEP</sequence>
<name>A0A1G8RE66_9GAMM</name>
<reference evidence="1 2" key="1">
    <citation type="submission" date="2016-10" db="EMBL/GenBank/DDBJ databases">
        <authorList>
            <person name="de Groot N.N."/>
        </authorList>
    </citation>
    <scope>NUCLEOTIDE SEQUENCE [LARGE SCALE GENOMIC DNA]</scope>
    <source>
        <strain evidence="1 2">CGMCC 1.6133</strain>
    </source>
</reference>
<protein>
    <submittedName>
        <fullName evidence="1">Uncharacterized protein</fullName>
    </submittedName>
</protein>
<evidence type="ECO:0000313" key="2">
    <source>
        <dbReference type="Proteomes" id="UP000198525"/>
    </source>
</evidence>
<gene>
    <name evidence="1" type="ORF">SAMN04487954_103183</name>
</gene>
<proteinExistence type="predicted"/>
<organism evidence="1 2">
    <name type="scientific">Billgrantia gudaonensis</name>
    <dbReference type="NCBI Taxonomy" id="376427"/>
    <lineage>
        <taxon>Bacteria</taxon>
        <taxon>Pseudomonadati</taxon>
        <taxon>Pseudomonadota</taxon>
        <taxon>Gammaproteobacteria</taxon>
        <taxon>Oceanospirillales</taxon>
        <taxon>Halomonadaceae</taxon>
        <taxon>Billgrantia</taxon>
    </lineage>
</organism>
<dbReference type="EMBL" id="FNES01000003">
    <property type="protein sequence ID" value="SDJ15221.1"/>
    <property type="molecule type" value="Genomic_DNA"/>
</dbReference>
<dbReference type="OrthoDB" id="8778495at2"/>
<keyword evidence="2" id="KW-1185">Reference proteome</keyword>
<dbReference type="AlphaFoldDB" id="A0A1G8RE66"/>
<dbReference type="Proteomes" id="UP000198525">
    <property type="component" value="Unassembled WGS sequence"/>
</dbReference>
<accession>A0A1G8RE66</accession>
<evidence type="ECO:0000313" key="1">
    <source>
        <dbReference type="EMBL" id="SDJ15221.1"/>
    </source>
</evidence>